<evidence type="ECO:0000259" key="6">
    <source>
        <dbReference type="PROSITE" id="PS51462"/>
    </source>
</evidence>
<keyword evidence="4" id="KW-0460">Magnesium</keyword>
<evidence type="ECO:0000256" key="2">
    <source>
        <dbReference type="ARBA" id="ARBA00005582"/>
    </source>
</evidence>
<evidence type="ECO:0000313" key="7">
    <source>
        <dbReference type="EMBL" id="MBO4206317.1"/>
    </source>
</evidence>
<dbReference type="PANTHER" id="PTHR43046">
    <property type="entry name" value="GDP-MANNOSE MANNOSYL HYDROLASE"/>
    <property type="match status" value="1"/>
</dbReference>
<comment type="caution">
    <text evidence="7">The sequence shown here is derived from an EMBL/GenBank/DDBJ whole genome shotgun (WGS) entry which is preliminary data.</text>
</comment>
<feature type="domain" description="Nudix hydrolase" evidence="6">
    <location>
        <begin position="5"/>
        <end position="146"/>
    </location>
</feature>
<dbReference type="PRINTS" id="PR00502">
    <property type="entry name" value="NUDIXFAMILY"/>
</dbReference>
<dbReference type="InterPro" id="IPR000086">
    <property type="entry name" value="NUDIX_hydrolase_dom"/>
</dbReference>
<dbReference type="PROSITE" id="PS51462">
    <property type="entry name" value="NUDIX"/>
    <property type="match status" value="1"/>
</dbReference>
<dbReference type="RefSeq" id="WP_208813144.1">
    <property type="nucleotide sequence ID" value="NZ_WVUH01000062.1"/>
</dbReference>
<proteinExistence type="inferred from homology"/>
<dbReference type="EMBL" id="WVUH01000062">
    <property type="protein sequence ID" value="MBO4206317.1"/>
    <property type="molecule type" value="Genomic_DNA"/>
</dbReference>
<protein>
    <submittedName>
        <fullName evidence="7">NUDIX domain-containing protein</fullName>
    </submittedName>
</protein>
<dbReference type="SUPFAM" id="SSF55811">
    <property type="entry name" value="Nudix"/>
    <property type="match status" value="1"/>
</dbReference>
<dbReference type="Pfam" id="PF00293">
    <property type="entry name" value="NUDIX"/>
    <property type="match status" value="1"/>
</dbReference>
<evidence type="ECO:0000256" key="1">
    <source>
        <dbReference type="ARBA" id="ARBA00001946"/>
    </source>
</evidence>
<evidence type="ECO:0000313" key="8">
    <source>
        <dbReference type="Proteomes" id="UP000823521"/>
    </source>
</evidence>
<evidence type="ECO:0000256" key="4">
    <source>
        <dbReference type="ARBA" id="ARBA00022842"/>
    </source>
</evidence>
<dbReference type="PROSITE" id="PS00893">
    <property type="entry name" value="NUDIX_BOX"/>
    <property type="match status" value="1"/>
</dbReference>
<accession>A0ABS3VP88</accession>
<gene>
    <name evidence="7" type="ORF">GSF22_09905</name>
</gene>
<dbReference type="CDD" id="cd04685">
    <property type="entry name" value="NUDIX_Hydrolase"/>
    <property type="match status" value="1"/>
</dbReference>
<dbReference type="Proteomes" id="UP000823521">
    <property type="component" value="Unassembled WGS sequence"/>
</dbReference>
<reference evidence="7 8" key="1">
    <citation type="submission" date="2019-12" db="EMBL/GenBank/DDBJ databases">
        <title>Whole genome sequencing of endophytic Actinobacterium Micromonospora sp. MPMI6T.</title>
        <authorList>
            <person name="Evv R."/>
            <person name="Podile A.R."/>
        </authorList>
    </citation>
    <scope>NUCLEOTIDE SEQUENCE [LARGE SCALE GENOMIC DNA]</scope>
    <source>
        <strain evidence="7 8">MPMI6</strain>
    </source>
</reference>
<sequence length="155" mass="17312">MTAHTPRRAARILLVDAADRVLLFAGSDPARPEHRYWFTPGGGLEPGEGFAAGAVRELAEETGLRVAAADLGEPVHWEVTRFFFDSVPYCQEQAFFLLRVSDWVVDTAGFNPVEQASIHGHRWWSVDELSSTADRYYPADLPALLRRVWGEEAPC</sequence>
<organism evidence="7 8">
    <name type="scientific">Micromonospora echinofusca</name>
    <dbReference type="NCBI Taxonomy" id="47858"/>
    <lineage>
        <taxon>Bacteria</taxon>
        <taxon>Bacillati</taxon>
        <taxon>Actinomycetota</taxon>
        <taxon>Actinomycetes</taxon>
        <taxon>Micromonosporales</taxon>
        <taxon>Micromonosporaceae</taxon>
        <taxon>Micromonospora</taxon>
    </lineage>
</organism>
<dbReference type="InterPro" id="IPR020476">
    <property type="entry name" value="Nudix_hydrolase"/>
</dbReference>
<dbReference type="PANTHER" id="PTHR43046:SF12">
    <property type="entry name" value="GDP-MANNOSE MANNOSYL HYDROLASE"/>
    <property type="match status" value="1"/>
</dbReference>
<dbReference type="InterPro" id="IPR020084">
    <property type="entry name" value="NUDIX_hydrolase_CS"/>
</dbReference>
<comment type="similarity">
    <text evidence="2 5">Belongs to the Nudix hydrolase family.</text>
</comment>
<comment type="cofactor">
    <cofactor evidence="1">
        <name>Mg(2+)</name>
        <dbReference type="ChEBI" id="CHEBI:18420"/>
    </cofactor>
</comment>
<keyword evidence="3 5" id="KW-0378">Hydrolase</keyword>
<name>A0ABS3VP88_MICEH</name>
<keyword evidence="8" id="KW-1185">Reference proteome</keyword>
<dbReference type="InterPro" id="IPR015797">
    <property type="entry name" value="NUDIX_hydrolase-like_dom_sf"/>
</dbReference>
<dbReference type="Gene3D" id="3.90.79.10">
    <property type="entry name" value="Nucleoside Triphosphate Pyrophosphohydrolase"/>
    <property type="match status" value="1"/>
</dbReference>
<evidence type="ECO:0000256" key="3">
    <source>
        <dbReference type="ARBA" id="ARBA00022801"/>
    </source>
</evidence>
<evidence type="ECO:0000256" key="5">
    <source>
        <dbReference type="RuleBase" id="RU003476"/>
    </source>
</evidence>